<feature type="transmembrane region" description="Helical" evidence="14">
    <location>
        <begin position="1801"/>
        <end position="1823"/>
    </location>
</feature>
<dbReference type="PROSITE" id="PS50927">
    <property type="entry name" value="BULB_LECTIN"/>
    <property type="match status" value="2"/>
</dbReference>
<evidence type="ECO:0000256" key="3">
    <source>
        <dbReference type="ARBA" id="ARBA00022475"/>
    </source>
</evidence>
<dbReference type="GO" id="GO:0005886">
    <property type="term" value="C:plasma membrane"/>
    <property type="evidence" value="ECO:0007669"/>
    <property type="project" value="UniProtKB-SubCell"/>
</dbReference>
<dbReference type="FunFam" id="1.10.510.10:FF:000060">
    <property type="entry name" value="G-type lectin S-receptor-like serine/threonine-protein kinase"/>
    <property type="match status" value="3"/>
</dbReference>
<feature type="domain" description="Protein kinase" evidence="15">
    <location>
        <begin position="1855"/>
        <end position="2170"/>
    </location>
</feature>
<evidence type="ECO:0000256" key="13">
    <source>
        <dbReference type="ARBA" id="ARBA00048679"/>
    </source>
</evidence>
<dbReference type="Proteomes" id="UP001187471">
    <property type="component" value="Unassembled WGS sequence"/>
</dbReference>
<keyword evidence="19" id="KW-1185">Reference proteome</keyword>
<dbReference type="PROSITE" id="PS00108">
    <property type="entry name" value="PROTEIN_KINASE_ST"/>
    <property type="match status" value="3"/>
</dbReference>
<dbReference type="SUPFAM" id="SSF56112">
    <property type="entry name" value="Protein kinase-like (PK-like)"/>
    <property type="match status" value="3"/>
</dbReference>
<evidence type="ECO:0000256" key="6">
    <source>
        <dbReference type="ARBA" id="ARBA00022729"/>
    </source>
</evidence>
<dbReference type="GO" id="GO:0004674">
    <property type="term" value="F:protein serine/threonine kinase activity"/>
    <property type="evidence" value="ECO:0007669"/>
    <property type="project" value="UniProtKB-KW"/>
</dbReference>
<dbReference type="SUPFAM" id="SSF51110">
    <property type="entry name" value="alpha-D-mannose-specific plant lectins"/>
    <property type="match status" value="3"/>
</dbReference>
<dbReference type="Pfam" id="PF07714">
    <property type="entry name" value="PK_Tyr_Ser-Thr"/>
    <property type="match status" value="3"/>
</dbReference>
<dbReference type="InterPro" id="IPR036426">
    <property type="entry name" value="Bulb-type_lectin_dom_sf"/>
</dbReference>
<keyword evidence="14" id="KW-0812">Transmembrane</keyword>
<evidence type="ECO:0000256" key="8">
    <source>
        <dbReference type="ARBA" id="ARBA00022777"/>
    </source>
</evidence>
<name>A0AA88SDA2_9ASTE</name>
<evidence type="ECO:0000313" key="19">
    <source>
        <dbReference type="Proteomes" id="UP001187471"/>
    </source>
</evidence>
<evidence type="ECO:0000256" key="9">
    <source>
        <dbReference type="ARBA" id="ARBA00022840"/>
    </source>
</evidence>
<dbReference type="SMART" id="SM00473">
    <property type="entry name" value="PAN_AP"/>
    <property type="match status" value="3"/>
</dbReference>
<dbReference type="PROSITE" id="PS50948">
    <property type="entry name" value="PAN"/>
    <property type="match status" value="3"/>
</dbReference>
<dbReference type="Pfam" id="PF08276">
    <property type="entry name" value="PAN_2"/>
    <property type="match status" value="3"/>
</dbReference>
<evidence type="ECO:0000256" key="2">
    <source>
        <dbReference type="ARBA" id="ARBA00012513"/>
    </source>
</evidence>
<reference evidence="18" key="1">
    <citation type="submission" date="2022-12" db="EMBL/GenBank/DDBJ databases">
        <title>Draft genome assemblies for two species of Escallonia (Escalloniales).</title>
        <authorList>
            <person name="Chanderbali A."/>
            <person name="Dervinis C."/>
            <person name="Anghel I."/>
            <person name="Soltis D."/>
            <person name="Soltis P."/>
            <person name="Zapata F."/>
        </authorList>
    </citation>
    <scope>NUCLEOTIDE SEQUENCE</scope>
    <source>
        <strain evidence="18">UCBG92.1500</strain>
        <tissue evidence="18">Leaf</tissue>
    </source>
</reference>
<dbReference type="GO" id="GO:0005524">
    <property type="term" value="F:ATP binding"/>
    <property type="evidence" value="ECO:0007669"/>
    <property type="project" value="UniProtKB-KW"/>
</dbReference>
<comment type="catalytic activity">
    <reaction evidence="13">
        <text>L-seryl-[protein] + ATP = O-phospho-L-seryl-[protein] + ADP + H(+)</text>
        <dbReference type="Rhea" id="RHEA:17989"/>
        <dbReference type="Rhea" id="RHEA-COMP:9863"/>
        <dbReference type="Rhea" id="RHEA-COMP:11604"/>
        <dbReference type="ChEBI" id="CHEBI:15378"/>
        <dbReference type="ChEBI" id="CHEBI:29999"/>
        <dbReference type="ChEBI" id="CHEBI:30616"/>
        <dbReference type="ChEBI" id="CHEBI:83421"/>
        <dbReference type="ChEBI" id="CHEBI:456216"/>
        <dbReference type="EC" id="2.7.11.1"/>
    </reaction>
</comment>
<keyword evidence="14" id="KW-1133">Transmembrane helix</keyword>
<dbReference type="FunFam" id="3.30.200.20:FF:000910">
    <property type="entry name" value="Cysteine-rich receptor-like protein kinase 11"/>
    <property type="match status" value="2"/>
</dbReference>
<keyword evidence="4" id="KW-0723">Serine/threonine-protein kinase</keyword>
<dbReference type="Pfam" id="PF00954">
    <property type="entry name" value="S_locus_glycop"/>
    <property type="match status" value="3"/>
</dbReference>
<evidence type="ECO:0000256" key="11">
    <source>
        <dbReference type="ARBA" id="ARBA00023180"/>
    </source>
</evidence>
<feature type="domain" description="Apple" evidence="17">
    <location>
        <begin position="349"/>
        <end position="428"/>
    </location>
</feature>
<evidence type="ECO:0000256" key="7">
    <source>
        <dbReference type="ARBA" id="ARBA00022741"/>
    </source>
</evidence>
<dbReference type="CDD" id="cd00028">
    <property type="entry name" value="B_lectin"/>
    <property type="match status" value="2"/>
</dbReference>
<dbReference type="PANTHER" id="PTHR27002">
    <property type="entry name" value="RECEPTOR-LIKE SERINE/THREONINE-PROTEIN KINASE SD1-8"/>
    <property type="match status" value="1"/>
</dbReference>
<dbReference type="EC" id="2.7.11.1" evidence="2"/>
<dbReference type="FunFam" id="3.30.200.20:FF:000924">
    <property type="entry name" value="Uncharacterized protein"/>
    <property type="match status" value="1"/>
</dbReference>
<dbReference type="Pfam" id="PF01453">
    <property type="entry name" value="B_lectin"/>
    <property type="match status" value="3"/>
</dbReference>
<keyword evidence="11" id="KW-0325">Glycoprotein</keyword>
<keyword evidence="5" id="KW-0808">Transferase</keyword>
<gene>
    <name evidence="18" type="ORF">RJ640_017553</name>
</gene>
<dbReference type="PANTHER" id="PTHR27002:SF214">
    <property type="entry name" value="RECEPTOR-LIKE SERINE_THREONINE-PROTEIN KINASE"/>
    <property type="match status" value="1"/>
</dbReference>
<feature type="domain" description="Apple" evidence="17">
    <location>
        <begin position="1702"/>
        <end position="1784"/>
    </location>
</feature>
<dbReference type="PROSITE" id="PS50011">
    <property type="entry name" value="PROTEIN_KINASE_DOM"/>
    <property type="match status" value="3"/>
</dbReference>
<evidence type="ECO:0000256" key="4">
    <source>
        <dbReference type="ARBA" id="ARBA00022527"/>
    </source>
</evidence>
<evidence type="ECO:0000313" key="18">
    <source>
        <dbReference type="EMBL" id="KAK2987250.1"/>
    </source>
</evidence>
<feature type="domain" description="Protein kinase" evidence="15">
    <location>
        <begin position="1076"/>
        <end position="1369"/>
    </location>
</feature>
<keyword evidence="7" id="KW-0547">Nucleotide-binding</keyword>
<feature type="domain" description="Bulb-type lectin" evidence="16">
    <location>
        <begin position="1384"/>
        <end position="1508"/>
    </location>
</feature>
<evidence type="ECO:0000256" key="5">
    <source>
        <dbReference type="ARBA" id="ARBA00022679"/>
    </source>
</evidence>
<dbReference type="CDD" id="cd01098">
    <property type="entry name" value="PAN_AP_plant"/>
    <property type="match status" value="3"/>
</dbReference>
<dbReference type="SMART" id="SM00108">
    <property type="entry name" value="B_lectin"/>
    <property type="match status" value="2"/>
</dbReference>
<dbReference type="Gene3D" id="3.30.200.20">
    <property type="entry name" value="Phosphorylase Kinase, domain 1"/>
    <property type="match status" value="3"/>
</dbReference>
<feature type="transmembrane region" description="Helical" evidence="14">
    <location>
        <begin position="1056"/>
        <end position="1078"/>
    </location>
</feature>
<dbReference type="InterPro" id="IPR011009">
    <property type="entry name" value="Kinase-like_dom_sf"/>
</dbReference>
<proteinExistence type="predicted"/>
<evidence type="ECO:0000259" key="17">
    <source>
        <dbReference type="PROSITE" id="PS50948"/>
    </source>
</evidence>
<dbReference type="FunFam" id="2.90.10.10:FF:000001">
    <property type="entry name" value="G-type lectin S-receptor-like serine/threonine-protein kinase"/>
    <property type="match status" value="2"/>
</dbReference>
<dbReference type="Gene3D" id="1.10.510.10">
    <property type="entry name" value="Transferase(Phosphotransferase) domain 1"/>
    <property type="match status" value="3"/>
</dbReference>
<dbReference type="GO" id="GO:0048544">
    <property type="term" value="P:recognition of pollen"/>
    <property type="evidence" value="ECO:0007669"/>
    <property type="project" value="InterPro"/>
</dbReference>
<evidence type="ECO:0000259" key="16">
    <source>
        <dbReference type="PROSITE" id="PS50927"/>
    </source>
</evidence>
<feature type="transmembrane region" description="Helical" evidence="14">
    <location>
        <begin position="7"/>
        <end position="28"/>
    </location>
</feature>
<feature type="domain" description="Apple" evidence="17">
    <location>
        <begin position="968"/>
        <end position="1050"/>
    </location>
</feature>
<dbReference type="InterPro" id="IPR000719">
    <property type="entry name" value="Prot_kinase_dom"/>
</dbReference>
<dbReference type="Gene3D" id="2.90.10.10">
    <property type="entry name" value="Bulb-type lectin domain"/>
    <property type="match status" value="2"/>
</dbReference>
<keyword evidence="3" id="KW-1003">Cell membrane</keyword>
<feature type="domain" description="Bulb-type lectin" evidence="16">
    <location>
        <begin position="35"/>
        <end position="157"/>
    </location>
</feature>
<keyword evidence="6" id="KW-0732">Signal</keyword>
<comment type="subcellular location">
    <subcellularLocation>
        <location evidence="1">Cell membrane</location>
        <topology evidence="1">Single-pass type I membrane protein</topology>
    </subcellularLocation>
</comment>
<dbReference type="EMBL" id="JAVXUO010001000">
    <property type="protein sequence ID" value="KAK2987250.1"/>
    <property type="molecule type" value="Genomic_DNA"/>
</dbReference>
<dbReference type="InterPro" id="IPR000858">
    <property type="entry name" value="S_locus_glycoprot_dom"/>
</dbReference>
<evidence type="ECO:0000256" key="14">
    <source>
        <dbReference type="SAM" id="Phobius"/>
    </source>
</evidence>
<protein>
    <recommendedName>
        <fullName evidence="2">non-specific serine/threonine protein kinase</fullName>
        <ecNumber evidence="2">2.7.11.1</ecNumber>
    </recommendedName>
</protein>
<evidence type="ECO:0000256" key="10">
    <source>
        <dbReference type="ARBA" id="ARBA00023157"/>
    </source>
</evidence>
<evidence type="ECO:0000256" key="12">
    <source>
        <dbReference type="ARBA" id="ARBA00047899"/>
    </source>
</evidence>
<keyword evidence="9" id="KW-0067">ATP-binding</keyword>
<dbReference type="SMART" id="SM00220">
    <property type="entry name" value="S_TKc"/>
    <property type="match status" value="3"/>
</dbReference>
<comment type="catalytic activity">
    <reaction evidence="12">
        <text>L-threonyl-[protein] + ATP = O-phospho-L-threonyl-[protein] + ADP + H(+)</text>
        <dbReference type="Rhea" id="RHEA:46608"/>
        <dbReference type="Rhea" id="RHEA-COMP:11060"/>
        <dbReference type="Rhea" id="RHEA-COMP:11605"/>
        <dbReference type="ChEBI" id="CHEBI:15378"/>
        <dbReference type="ChEBI" id="CHEBI:30013"/>
        <dbReference type="ChEBI" id="CHEBI:30616"/>
        <dbReference type="ChEBI" id="CHEBI:61977"/>
        <dbReference type="ChEBI" id="CHEBI:456216"/>
        <dbReference type="EC" id="2.7.11.1"/>
    </reaction>
</comment>
<feature type="domain" description="Protein kinase" evidence="15">
    <location>
        <begin position="412"/>
        <end position="707"/>
    </location>
</feature>
<dbReference type="InterPro" id="IPR001245">
    <property type="entry name" value="Ser-Thr/Tyr_kinase_cat_dom"/>
</dbReference>
<organism evidence="18 19">
    <name type="scientific">Escallonia rubra</name>
    <dbReference type="NCBI Taxonomy" id="112253"/>
    <lineage>
        <taxon>Eukaryota</taxon>
        <taxon>Viridiplantae</taxon>
        <taxon>Streptophyta</taxon>
        <taxon>Embryophyta</taxon>
        <taxon>Tracheophyta</taxon>
        <taxon>Spermatophyta</taxon>
        <taxon>Magnoliopsida</taxon>
        <taxon>eudicotyledons</taxon>
        <taxon>Gunneridae</taxon>
        <taxon>Pentapetalae</taxon>
        <taxon>asterids</taxon>
        <taxon>campanulids</taxon>
        <taxon>Escalloniales</taxon>
        <taxon>Escalloniaceae</taxon>
        <taxon>Escallonia</taxon>
    </lineage>
</organism>
<evidence type="ECO:0000256" key="1">
    <source>
        <dbReference type="ARBA" id="ARBA00004251"/>
    </source>
</evidence>
<dbReference type="InterPro" id="IPR003609">
    <property type="entry name" value="Pan_app"/>
</dbReference>
<accession>A0AA88SDA2</accession>
<dbReference type="InterPro" id="IPR008271">
    <property type="entry name" value="Ser/Thr_kinase_AS"/>
</dbReference>
<comment type="caution">
    <text evidence="18">The sequence shown here is derived from an EMBL/GenBank/DDBJ whole genome shotgun (WGS) entry which is preliminary data.</text>
</comment>
<dbReference type="FunFam" id="2.90.10.30:FF:000003">
    <property type="entry name" value="Os04g0303100 protein"/>
    <property type="match status" value="2"/>
</dbReference>
<evidence type="ECO:0000259" key="15">
    <source>
        <dbReference type="PROSITE" id="PS50011"/>
    </source>
</evidence>
<sequence>MFPHGSFVSMAIWSVLILSYVILVTLSLRDLSTATDTLTSIQSINENGTLVSPRGKFQLGFFSPGSSKKRYVGIWYNNIPNQTIVWVANRENPLNDTLGVLKIGSDGNLLLLDQTEQVVWSTKIQNISSVTTTLQLLDSGNLVLRGESSTKVENFLWQSFDHPCDTLLPGMKLGWDLETQLNRKLTSWKSADDPSPGEYTFGLELQGLPQLVQRKGSVKQLRSGAWDGVQFRGLMITPNHAFISKVIINLKVAYYEFDLYNESTLVMVELSYSGAQQPLVWNSSRLEWLSMPGLRRDQCDDYAHCGPNSICDSDPRICHCLTGYVPKSSQDWDMLLWYGGCIRENPLNCPKGEGFIELTGMRTPDLLQFWMKAMSLEECKLECLKNCTCTAYASASGAWSGCLLWFGDLIDIRKLKEYGNQKLYIRAAATDQGQQGMLLDGQEIAVKRLSRSSHQGLAEFKTEVMLIAKLQHRNLVRFLGCCIDGEERMLVYEYMPNRSLDSFIFGTEKRANIFCVWRKRFDVIVGISCGLLYLHRDSRLRIIHRDLKASNVLLDSEMNPKFSDFGMARALGGDQSLAKTTKVVGTYGYMSPEYAINGIYSVKSDVFSFGVLVLEIVSGKRNREFHYPEHDFNLLGHAWKLWTEEKTLQLVDPQMEDSFPMPEVLRCIQVGLLCVQQRPEDRPPISSVLLMLDTENAMLSQPKHPGFYTGRSLNETELLLGEIIIPATNEMTNTLLFVKKLSENSKQGLAEVKNEVLFILKLQHRLLQAWKPSIGEKAFKIADLVMEESVTGTIVWSTNVKNISSSVTAFVRILHSGNLVLGEEGATSVERFIWQSFDHPTDSQLAGMKLGWDLTIGLDRNLTAWKSESDPSITIDLFNDSTLTMSALSYSGALECLIWDNSSLQWLVQVALPRDQCDNYGKCGSNAICTINDPRICSCLAGCVPKSSHEWDSLIWSGGCVRKVPLGCPAGEGFIALGRVKKPDLLQYWINTSMTLQECEVECLKNCSCTAYANSNVTGGGSGCLLWFEDLVDIRKLDEAANNKLYIRPKKKKNVVVVPVAVATSIAVVLLIVSFSIWKCRLGKKGMSLLFDTMKMQHELGPNIESGKLSTGQEIAVKKLSESSQQGLNEFKNEVILIANLQHRNLVRLLGCCVQREERMLIYEYMPNGSLDSFIFADSGNKGSSSLAWTTRFDIVVGIARGVLYLHRDSRLRIIHRDLKASNVLLDTEMNPKISDFGIARVVAADQFGYMSPEYIIKGLFSMKSDVFSFGVLALEIVSGRRNLQVCHPDRKLNLVGHAWKLWTEGKALELVDPVMEHSFSASEVLRCMQVALLCVQQSAGDRPTMSMVVSMLDSDKPSIRIMDSHVTFVSLILITLSCTSIAIDTLSSSGSLTDNGTLVSANQKFRLGFFSPGSSSKRYLGIWYNNIPTQTIVWVANREDPINDTSGILKIGDDGNLILVQQVTGTIVWSTNVKNISSSVTAFVRILHSGNLVLGEEGATSLNSFIWQSFDHPSDTQLAGMKLGWDLTTGLDRNLTSWKSENDPSRGDYSYNLDTIGFPQLVLRKGLDKQFRTVFWDGMEFNGLEMSANLIAFSPKVVTGSKEVYYEFDLFNESTLTMSALSYSGTVQRLIWDNSTLEWLVQVALPRHQCDNYGKCGPNAICTINDPRICSCLAGYVPKSSQDWDVLIWSGGCVRKIPLDCPAGEGFIALEKVKKPDFLKFWINTSMRLQECEGECLKNCSCTAYADLNVTGGGSGCLLWFGDLVDIRKLEEATNQKLYIRVPASDLPPISESKKKKNVVVVPVAVVASIAVVLLIASFIIWKCRLRKEESKWALRVNRNGDATAYSSGLMPSYFRHRVNSQDTYADLYLHLLTDVVGYILQGRLSTGQEIAVKKLSESSQQGLNEFKNEVVLITNLQHRNLVRLLGCCIQGEERMLIYEYMPNGSLDSFIFDNKSSSLAWTTRFDIVVGIARGVLYLHRDSRLRIIHRDLKASNVLLDSEMNPKISDFGIARAVGADHGYMSPEYVIRGLFSMKSDVFSFGVLALEIVSGRRNQQVCHPDQNLYLVGHAWKLWTEGKALELVDPIIEHSFSVAEVLRCIQVGLLCVQQSPGDRPTMSTVVSMLDSDIEVLQQPKQPGFVAESSGSETEISSSRREFLANKLTSTLEAR</sequence>
<keyword evidence="10" id="KW-1015">Disulfide bond</keyword>
<keyword evidence="14" id="KW-0472">Membrane</keyword>
<keyword evidence="8" id="KW-0418">Kinase</keyword>
<dbReference type="InterPro" id="IPR001480">
    <property type="entry name" value="Bulb-type_lectin_dom"/>
</dbReference>